<evidence type="ECO:0000256" key="2">
    <source>
        <dbReference type="ARBA" id="ARBA00022475"/>
    </source>
</evidence>
<keyword evidence="6 12" id="KW-0472">Membrane</keyword>
<feature type="transmembrane region" description="Helical" evidence="12">
    <location>
        <begin position="12"/>
        <end position="31"/>
    </location>
</feature>
<accession>A0AAU8RWE0</accession>
<dbReference type="SUPFAM" id="SSF109998">
    <property type="entry name" value="Triger factor/SurA peptide-binding domain-like"/>
    <property type="match status" value="1"/>
</dbReference>
<reference evidence="14 15" key="1">
    <citation type="journal article" date="2014" name="Environ. Microbiol.">
        <title>Contrasting genomic patterns and infection strategies of two co-existing Bacteroidetes podovirus genera.</title>
        <authorList>
            <person name="Holmfeldt K."/>
            <person name="Howard-Varona C."/>
            <person name="Solonenko N."/>
            <person name="Sullivan M.B."/>
        </authorList>
    </citation>
    <scope>NUCLEOTIDE SEQUENCE [LARGE SCALE GENOMIC DNA]</scope>
    <source>
        <strain evidence="14 15">18</strain>
    </source>
</reference>
<evidence type="ECO:0000256" key="4">
    <source>
        <dbReference type="ARBA" id="ARBA00022692"/>
    </source>
</evidence>
<dbReference type="PANTHER" id="PTHR47529">
    <property type="entry name" value="PEPTIDYL-PROLYL CIS-TRANS ISOMERASE D"/>
    <property type="match status" value="1"/>
</dbReference>
<dbReference type="GO" id="GO:0005886">
    <property type="term" value="C:plasma membrane"/>
    <property type="evidence" value="ECO:0007669"/>
    <property type="project" value="UniProtKB-SubCell"/>
</dbReference>
<dbReference type="Gene3D" id="3.10.50.40">
    <property type="match status" value="1"/>
</dbReference>
<keyword evidence="3" id="KW-0997">Cell inner membrane</keyword>
<evidence type="ECO:0000256" key="8">
    <source>
        <dbReference type="ARBA" id="ARBA00038408"/>
    </source>
</evidence>
<organism evidence="14 15">
    <name type="scientific">Cellulophaga baltica 18</name>
    <dbReference type="NCBI Taxonomy" id="1348584"/>
    <lineage>
        <taxon>Bacteria</taxon>
        <taxon>Pseudomonadati</taxon>
        <taxon>Bacteroidota</taxon>
        <taxon>Flavobacteriia</taxon>
        <taxon>Flavobacteriales</taxon>
        <taxon>Flavobacteriaceae</taxon>
        <taxon>Cellulophaga</taxon>
    </lineage>
</organism>
<dbReference type="PANTHER" id="PTHR47529:SF1">
    <property type="entry name" value="PERIPLASMIC CHAPERONE PPID"/>
    <property type="match status" value="1"/>
</dbReference>
<keyword evidence="7" id="KW-0143">Chaperone</keyword>
<evidence type="ECO:0000256" key="7">
    <source>
        <dbReference type="ARBA" id="ARBA00023186"/>
    </source>
</evidence>
<keyword evidence="2" id="KW-1003">Cell membrane</keyword>
<comment type="subcellular location">
    <subcellularLocation>
        <location evidence="1">Cell inner membrane</location>
        <topology evidence="1">Single-pass type II membrane protein</topology>
        <orientation evidence="1">Periplasmic side</orientation>
    </subcellularLocation>
</comment>
<dbReference type="InterPro" id="IPR027304">
    <property type="entry name" value="Trigger_fact/SurA_dom_sf"/>
</dbReference>
<evidence type="ECO:0000259" key="13">
    <source>
        <dbReference type="PROSITE" id="PS50198"/>
    </source>
</evidence>
<dbReference type="InterPro" id="IPR023058">
    <property type="entry name" value="PPIase_PpiC_CS"/>
</dbReference>
<evidence type="ECO:0000256" key="6">
    <source>
        <dbReference type="ARBA" id="ARBA00023136"/>
    </source>
</evidence>
<dbReference type="KEGG" id="cbat:M666_02455"/>
<dbReference type="InterPro" id="IPR052029">
    <property type="entry name" value="PpiD_chaperone"/>
</dbReference>
<dbReference type="Pfam" id="PF13616">
    <property type="entry name" value="Rotamase_3"/>
    <property type="match status" value="1"/>
</dbReference>
<feature type="domain" description="PpiC" evidence="13">
    <location>
        <begin position="348"/>
        <end position="454"/>
    </location>
</feature>
<evidence type="ECO:0000256" key="9">
    <source>
        <dbReference type="ARBA" id="ARBA00040743"/>
    </source>
</evidence>
<gene>
    <name evidence="14" type="ORF">M666_02455</name>
</gene>
<keyword evidence="11" id="KW-0697">Rotamase</keyword>
<evidence type="ECO:0000313" key="15">
    <source>
        <dbReference type="Proteomes" id="UP000030786"/>
    </source>
</evidence>
<dbReference type="PROSITE" id="PS50198">
    <property type="entry name" value="PPIC_PPIASE_2"/>
    <property type="match status" value="1"/>
</dbReference>
<sequence>MAILDKIRRKTTILILIIGLALFAFVISGIFSTNAFSGAKVGSSVAEVNGDEISIDGFREQVEIASKSYGANASSMQVVNNVYEQNVRNAILDQQFEKLGIVVEQDQIVNFLRTNPTYSQLPQFLNENGVFDENKFISFIADLKLNNPAGYQQWLQEEQSIIRAAKEQIYFNLIRAGVGTTLKEGELDYKLANDKFDISYVRVPYASILDSTVAVSKSEIESYVKAHAEDFKQEDSRDIQFVYFEEKASLSDEKEVEEKITALLGDTQMFNEAKDTTETVRGFRNTLDNIAFLDVNSDTKFDTIYKPKSSLSPKVADTLVKMNIGQIYGPYRDGNTFKVSKLTGKRAGGNVKASHILIAFAGATSAGEEVTRTKEEAESKAKEVLAEAKKSGAVFADLAKENSDGPSGPRGGDLGFFQEGAMVKPFNDFVFNNGTGAIGLVETDFGFHIVKVEEKQDLYQVANLVREVEPSEETIDLLFQDATKFEMSTVENSAKFEEVAKQDNYVVRPVNKLNPMDENLPGLGSQRAIVQWAFNSDSEIGDVKRFDLNDGYAVVRLTAKYAKGLMTSEDASPVVLPILRKQKKAAMIIEKNKGKSFDAFAKDNNVSAATASAISVKTPTIAGAGREPAVAGTAYVLAEGKTSGLIEGESGVYMVTVTKKTPATKLENYSTFANTLKASNSTRVNTSVYQALKAASEIEDNRSMFY</sequence>
<comment type="similarity">
    <text evidence="8">Belongs to the PpiD chaperone family.</text>
</comment>
<evidence type="ECO:0000256" key="11">
    <source>
        <dbReference type="PROSITE-ProRule" id="PRU00278"/>
    </source>
</evidence>
<evidence type="ECO:0000256" key="1">
    <source>
        <dbReference type="ARBA" id="ARBA00004382"/>
    </source>
</evidence>
<dbReference type="GO" id="GO:0003755">
    <property type="term" value="F:peptidyl-prolyl cis-trans isomerase activity"/>
    <property type="evidence" value="ECO:0007669"/>
    <property type="project" value="UniProtKB-KW"/>
</dbReference>
<evidence type="ECO:0000256" key="10">
    <source>
        <dbReference type="ARBA" id="ARBA00042775"/>
    </source>
</evidence>
<dbReference type="RefSeq" id="WP_024478997.1">
    <property type="nucleotide sequence ID" value="NZ_CP009976.1"/>
</dbReference>
<dbReference type="Pfam" id="PF13623">
    <property type="entry name" value="SurA_N_2"/>
    <property type="match status" value="1"/>
</dbReference>
<evidence type="ECO:0000256" key="3">
    <source>
        <dbReference type="ARBA" id="ARBA00022519"/>
    </source>
</evidence>
<dbReference type="PROSITE" id="PS01096">
    <property type="entry name" value="PPIC_PPIASE_1"/>
    <property type="match status" value="1"/>
</dbReference>
<dbReference type="AlphaFoldDB" id="A0AAU8RWE0"/>
<keyword evidence="11 14" id="KW-0413">Isomerase</keyword>
<dbReference type="InterPro" id="IPR046357">
    <property type="entry name" value="PPIase_dom_sf"/>
</dbReference>
<dbReference type="InterPro" id="IPR000297">
    <property type="entry name" value="PPIase_PpiC"/>
</dbReference>
<dbReference type="GeneID" id="78059595"/>
<keyword evidence="5 12" id="KW-1133">Transmembrane helix</keyword>
<dbReference type="EMBL" id="CP009976">
    <property type="protein sequence ID" value="AIZ40534.1"/>
    <property type="molecule type" value="Genomic_DNA"/>
</dbReference>
<dbReference type="Proteomes" id="UP000030786">
    <property type="component" value="Chromosome"/>
</dbReference>
<keyword evidence="4 12" id="KW-0812">Transmembrane</keyword>
<dbReference type="SUPFAM" id="SSF54534">
    <property type="entry name" value="FKBP-like"/>
    <property type="match status" value="1"/>
</dbReference>
<evidence type="ECO:0000256" key="12">
    <source>
        <dbReference type="SAM" id="Phobius"/>
    </source>
</evidence>
<evidence type="ECO:0000256" key="5">
    <source>
        <dbReference type="ARBA" id="ARBA00022989"/>
    </source>
</evidence>
<proteinExistence type="inferred from homology"/>
<name>A0AAU8RWE0_9FLAO</name>
<evidence type="ECO:0000313" key="14">
    <source>
        <dbReference type="EMBL" id="AIZ40534.1"/>
    </source>
</evidence>
<protein>
    <recommendedName>
        <fullName evidence="9">Periplasmic chaperone PpiD</fullName>
    </recommendedName>
    <alternativeName>
        <fullName evidence="10">Periplasmic folding chaperone</fullName>
    </alternativeName>
</protein>